<keyword evidence="5" id="KW-0676">Redox-active center</keyword>
<organism evidence="8 9">
    <name type="scientific">Candidatus Woesebacteria bacterium RIFCSPHIGHO2_02_FULL_39_13</name>
    <dbReference type="NCBI Taxonomy" id="1802505"/>
    <lineage>
        <taxon>Bacteria</taxon>
        <taxon>Candidatus Woeseibacteriota</taxon>
    </lineage>
</organism>
<protein>
    <recommendedName>
        <fullName evidence="7">Thioredoxin domain-containing protein</fullName>
    </recommendedName>
</protein>
<dbReference type="Proteomes" id="UP000177169">
    <property type="component" value="Unassembled WGS sequence"/>
</dbReference>
<evidence type="ECO:0000259" key="7">
    <source>
        <dbReference type="PROSITE" id="PS51352"/>
    </source>
</evidence>
<keyword evidence="2" id="KW-0732">Signal</keyword>
<evidence type="ECO:0000256" key="4">
    <source>
        <dbReference type="ARBA" id="ARBA00023157"/>
    </source>
</evidence>
<gene>
    <name evidence="8" type="ORF">A3D01_02120</name>
</gene>
<dbReference type="PROSITE" id="PS51352">
    <property type="entry name" value="THIOREDOXIN_2"/>
    <property type="match status" value="1"/>
</dbReference>
<dbReference type="PANTHER" id="PTHR13887">
    <property type="entry name" value="GLUTATHIONE S-TRANSFERASE KAPPA"/>
    <property type="match status" value="1"/>
</dbReference>
<dbReference type="PANTHER" id="PTHR13887:SF14">
    <property type="entry name" value="DISULFIDE BOND FORMATION PROTEIN D"/>
    <property type="match status" value="1"/>
</dbReference>
<keyword evidence="6" id="KW-1133">Transmembrane helix</keyword>
<evidence type="ECO:0000313" key="8">
    <source>
        <dbReference type="EMBL" id="OGM32161.1"/>
    </source>
</evidence>
<dbReference type="STRING" id="1802505.A3D01_02120"/>
<evidence type="ECO:0000256" key="2">
    <source>
        <dbReference type="ARBA" id="ARBA00022729"/>
    </source>
</evidence>
<feature type="domain" description="Thioredoxin" evidence="7">
    <location>
        <begin position="54"/>
        <end position="240"/>
    </location>
</feature>
<keyword evidence="3" id="KW-0560">Oxidoreductase</keyword>
<dbReference type="InterPro" id="IPR012336">
    <property type="entry name" value="Thioredoxin-like_fold"/>
</dbReference>
<evidence type="ECO:0000256" key="1">
    <source>
        <dbReference type="ARBA" id="ARBA00005791"/>
    </source>
</evidence>
<dbReference type="CDD" id="cd02972">
    <property type="entry name" value="DsbA_family"/>
    <property type="match status" value="1"/>
</dbReference>
<dbReference type="GO" id="GO:0016491">
    <property type="term" value="F:oxidoreductase activity"/>
    <property type="evidence" value="ECO:0007669"/>
    <property type="project" value="UniProtKB-KW"/>
</dbReference>
<evidence type="ECO:0000256" key="6">
    <source>
        <dbReference type="SAM" id="Phobius"/>
    </source>
</evidence>
<dbReference type="InterPro" id="IPR036249">
    <property type="entry name" value="Thioredoxin-like_sf"/>
</dbReference>
<comment type="caution">
    <text evidence="8">The sequence shown here is derived from an EMBL/GenBank/DDBJ whole genome shotgun (WGS) entry which is preliminary data.</text>
</comment>
<dbReference type="Pfam" id="PF13462">
    <property type="entry name" value="Thioredoxin_4"/>
    <property type="match status" value="1"/>
</dbReference>
<dbReference type="SUPFAM" id="SSF52833">
    <property type="entry name" value="Thioredoxin-like"/>
    <property type="match status" value="1"/>
</dbReference>
<evidence type="ECO:0000256" key="3">
    <source>
        <dbReference type="ARBA" id="ARBA00023002"/>
    </source>
</evidence>
<evidence type="ECO:0000256" key="5">
    <source>
        <dbReference type="ARBA" id="ARBA00023284"/>
    </source>
</evidence>
<evidence type="ECO:0000313" key="9">
    <source>
        <dbReference type="Proteomes" id="UP000177169"/>
    </source>
</evidence>
<comment type="similarity">
    <text evidence="1">Belongs to the thioredoxin family. DsbA subfamily.</text>
</comment>
<feature type="transmembrane region" description="Helical" evidence="6">
    <location>
        <begin position="32"/>
        <end position="50"/>
    </location>
</feature>
<dbReference type="AlphaFoldDB" id="A0A1F7YY04"/>
<keyword evidence="6" id="KW-0812">Transmembrane</keyword>
<keyword evidence="4" id="KW-1015">Disulfide bond</keyword>
<dbReference type="Gene3D" id="3.40.30.10">
    <property type="entry name" value="Glutaredoxin"/>
    <property type="match status" value="1"/>
</dbReference>
<dbReference type="EMBL" id="MGGR01000035">
    <property type="protein sequence ID" value="OGM32161.1"/>
    <property type="molecule type" value="Genomic_DNA"/>
</dbReference>
<sequence>MEEVNLTKKERRELAREEKENERIGQEKTKKLRGIFIGLIVLGVIGFVGYKTYKFFTTPAPAVLPQSIELTDSDWIRGDKNSKAILIEYGDFQCPACANYFPLVEKLSQDITSDFTFVYRQFPLTTIHPNAMPAAKAAEAAGKQGKFWEMYKILYEKQDEWAEDRNAKDKFTSYAEELSLNKDQFLSDFDNSQTEEDVKADMLSGNRLNVDSTPTFFLNGKKVQPKSYDQFKKLIEDEIRGYTTN</sequence>
<keyword evidence="6" id="KW-0472">Membrane</keyword>
<reference evidence="8 9" key="1">
    <citation type="journal article" date="2016" name="Nat. Commun.">
        <title>Thousands of microbial genomes shed light on interconnected biogeochemical processes in an aquifer system.</title>
        <authorList>
            <person name="Anantharaman K."/>
            <person name="Brown C.T."/>
            <person name="Hug L.A."/>
            <person name="Sharon I."/>
            <person name="Castelle C.J."/>
            <person name="Probst A.J."/>
            <person name="Thomas B.C."/>
            <person name="Singh A."/>
            <person name="Wilkins M.J."/>
            <person name="Karaoz U."/>
            <person name="Brodie E.L."/>
            <person name="Williams K.H."/>
            <person name="Hubbard S.S."/>
            <person name="Banfield J.F."/>
        </authorList>
    </citation>
    <scope>NUCLEOTIDE SEQUENCE [LARGE SCALE GENOMIC DNA]</scope>
</reference>
<dbReference type="InterPro" id="IPR013766">
    <property type="entry name" value="Thioredoxin_domain"/>
</dbReference>
<accession>A0A1F7YY04</accession>
<name>A0A1F7YY04_9BACT</name>
<proteinExistence type="inferred from homology"/>